<evidence type="ECO:0000313" key="3">
    <source>
        <dbReference type="Proteomes" id="UP000315700"/>
    </source>
</evidence>
<dbReference type="Proteomes" id="UP000315700">
    <property type="component" value="Chromosome"/>
</dbReference>
<reference evidence="2 3" key="1">
    <citation type="submission" date="2019-02" db="EMBL/GenBank/DDBJ databases">
        <title>Deep-cultivation of Planctomycetes and their phenomic and genomic characterization uncovers novel biology.</title>
        <authorList>
            <person name="Wiegand S."/>
            <person name="Jogler M."/>
            <person name="Boedeker C."/>
            <person name="Pinto D."/>
            <person name="Vollmers J."/>
            <person name="Rivas-Marin E."/>
            <person name="Kohn T."/>
            <person name="Peeters S.H."/>
            <person name="Heuer A."/>
            <person name="Rast P."/>
            <person name="Oberbeckmann S."/>
            <person name="Bunk B."/>
            <person name="Jeske O."/>
            <person name="Meyerdierks A."/>
            <person name="Storesund J.E."/>
            <person name="Kallscheuer N."/>
            <person name="Luecker S."/>
            <person name="Lage O.M."/>
            <person name="Pohl T."/>
            <person name="Merkel B.J."/>
            <person name="Hornburger P."/>
            <person name="Mueller R.-W."/>
            <person name="Bruemmer F."/>
            <person name="Labrenz M."/>
            <person name="Spormann A.M."/>
            <person name="Op den Camp H."/>
            <person name="Overmann J."/>
            <person name="Amann R."/>
            <person name="Jetten M.S.M."/>
            <person name="Mascher T."/>
            <person name="Medema M.H."/>
            <person name="Devos D.P."/>
            <person name="Kaster A.-K."/>
            <person name="Ovreas L."/>
            <person name="Rohde M."/>
            <person name="Galperin M.Y."/>
            <person name="Jogler C."/>
        </authorList>
    </citation>
    <scope>NUCLEOTIDE SEQUENCE [LARGE SCALE GENOMIC DNA]</scope>
    <source>
        <strain evidence="2 3">Pan44</strain>
    </source>
</reference>
<dbReference type="InParanoid" id="A0A517S9S8"/>
<gene>
    <name evidence="2" type="ORF">Pan44_08920</name>
</gene>
<dbReference type="KEGG" id="ccos:Pan44_08920"/>
<evidence type="ECO:0008006" key="4">
    <source>
        <dbReference type="Google" id="ProtNLM"/>
    </source>
</evidence>
<name>A0A517S9S8_9PLAN</name>
<sequence length="594" mass="67798" precursor="true">MFRLPAPVLALALLATAFLGSTSMPASAADSPEDARLAKFFQNYLDLWMAQRPLEATLLGNHDFDDVLEDVSPESRKNWETLVRLTLEGLPKEVDFRKLSRGSQIDYEILKHHLERTLWVWENIRPFETDPRTYGEYITNSIFLPLTQSTLPREQNVANAAARMRYAPSIIEAAKRTIRNPPRVVLETAIRQNKGAIAFFESGVYEVSGETPGVSSFKAASAPAIAALKSYQEWLEKEALPNASGEWRLGRERFVRKLELELEGAFPADEVLAEAESEFARVQRDMYVISRQLWSQHFPDSPLPPDDQSGRAETIRKVIAKISEDHSRPETLTAETRATVDAIKDFIAKKDILRLPEPDRCQIIEMPEFQRGNSVAYLNPAPPLDPAASSMYAVSPPPSEWDDARKESYLAEYNRRMLLILSIHEAYPGHYVQLEYSNRHPSLIRRILSSGVFAEGWAVYTEQMMLDQGFHERDLGLRLVQLKFYLRTVANAILDHKLHAQNMSDDEAMKLMVDGAYQSEGEAFGKLIRAKQTSCQLSTYFVGRMAFYRLRQQIQREMGDDFHLGRYHEAVLDHGTLPVKYLPELVRERLKQPR</sequence>
<accession>A0A517S9S8</accession>
<dbReference type="RefSeq" id="WP_145027602.1">
    <property type="nucleotide sequence ID" value="NZ_CP036271.1"/>
</dbReference>
<evidence type="ECO:0000256" key="1">
    <source>
        <dbReference type="SAM" id="SignalP"/>
    </source>
</evidence>
<keyword evidence="3" id="KW-1185">Reference proteome</keyword>
<evidence type="ECO:0000313" key="2">
    <source>
        <dbReference type="EMBL" id="QDT52879.1"/>
    </source>
</evidence>
<dbReference type="InterPro" id="IPR010281">
    <property type="entry name" value="DUF885"/>
</dbReference>
<feature type="chain" id="PRO_5022005552" description="DUF885 domain-containing protein" evidence="1">
    <location>
        <begin position="29"/>
        <end position="594"/>
    </location>
</feature>
<organism evidence="2 3">
    <name type="scientific">Caulifigura coniformis</name>
    <dbReference type="NCBI Taxonomy" id="2527983"/>
    <lineage>
        <taxon>Bacteria</taxon>
        <taxon>Pseudomonadati</taxon>
        <taxon>Planctomycetota</taxon>
        <taxon>Planctomycetia</taxon>
        <taxon>Planctomycetales</taxon>
        <taxon>Planctomycetaceae</taxon>
        <taxon>Caulifigura</taxon>
    </lineage>
</organism>
<dbReference type="PANTHER" id="PTHR33361">
    <property type="entry name" value="GLR0591 PROTEIN"/>
    <property type="match status" value="1"/>
</dbReference>
<keyword evidence="1" id="KW-0732">Signal</keyword>
<dbReference type="AlphaFoldDB" id="A0A517S9S8"/>
<proteinExistence type="predicted"/>
<dbReference type="Pfam" id="PF05960">
    <property type="entry name" value="DUF885"/>
    <property type="match status" value="1"/>
</dbReference>
<feature type="signal peptide" evidence="1">
    <location>
        <begin position="1"/>
        <end position="28"/>
    </location>
</feature>
<dbReference type="OrthoDB" id="9760040at2"/>
<dbReference type="EMBL" id="CP036271">
    <property type="protein sequence ID" value="QDT52879.1"/>
    <property type="molecule type" value="Genomic_DNA"/>
</dbReference>
<dbReference type="PANTHER" id="PTHR33361:SF15">
    <property type="entry name" value="DUF885 FAMILY LIPOPROTEIN"/>
    <property type="match status" value="1"/>
</dbReference>
<protein>
    <recommendedName>
        <fullName evidence="4">DUF885 domain-containing protein</fullName>
    </recommendedName>
</protein>